<dbReference type="InterPro" id="IPR036047">
    <property type="entry name" value="F-box-like_dom_sf"/>
</dbReference>
<dbReference type="InterPro" id="IPR027417">
    <property type="entry name" value="P-loop_NTPase"/>
</dbReference>
<dbReference type="GO" id="GO:0000209">
    <property type="term" value="P:protein polyubiquitination"/>
    <property type="evidence" value="ECO:0007669"/>
    <property type="project" value="TreeGrafter"/>
</dbReference>
<accession>A0AA35S5F3</accession>
<feature type="domain" description="F-box" evidence="1">
    <location>
        <begin position="101"/>
        <end position="147"/>
    </location>
</feature>
<comment type="caution">
    <text evidence="2">The sequence shown here is derived from an EMBL/GenBank/DDBJ whole genome shotgun (WGS) entry which is preliminary data.</text>
</comment>
<dbReference type="Gene3D" id="1.20.1280.50">
    <property type="match status" value="1"/>
</dbReference>
<dbReference type="CDD" id="cd22117">
    <property type="entry name" value="F-box_FBXL4"/>
    <property type="match status" value="1"/>
</dbReference>
<dbReference type="GO" id="GO:0031146">
    <property type="term" value="P:SCF-dependent proteasomal ubiquitin-dependent protein catabolic process"/>
    <property type="evidence" value="ECO:0007669"/>
    <property type="project" value="InterPro"/>
</dbReference>
<dbReference type="PROSITE" id="PS50181">
    <property type="entry name" value="FBOX"/>
    <property type="match status" value="1"/>
</dbReference>
<dbReference type="EMBL" id="CASHTH010001959">
    <property type="protein sequence ID" value="CAI8022502.1"/>
    <property type="molecule type" value="Genomic_DNA"/>
</dbReference>
<dbReference type="InterPro" id="IPR039588">
    <property type="entry name" value="FBXO4"/>
</dbReference>
<dbReference type="GO" id="GO:0019005">
    <property type="term" value="C:SCF ubiquitin ligase complex"/>
    <property type="evidence" value="ECO:0007669"/>
    <property type="project" value="TreeGrafter"/>
</dbReference>
<proteinExistence type="predicted"/>
<evidence type="ECO:0000313" key="3">
    <source>
        <dbReference type="Proteomes" id="UP001174909"/>
    </source>
</evidence>
<keyword evidence="3" id="KW-1185">Reference proteome</keyword>
<reference evidence="2" key="1">
    <citation type="submission" date="2023-03" db="EMBL/GenBank/DDBJ databases">
        <authorList>
            <person name="Steffen K."/>
            <person name="Cardenas P."/>
        </authorList>
    </citation>
    <scope>NUCLEOTIDE SEQUENCE</scope>
</reference>
<dbReference type="PANTHER" id="PTHR16008:SF4">
    <property type="entry name" value="F-BOX ONLY PROTEIN 4"/>
    <property type="match status" value="1"/>
</dbReference>
<dbReference type="AlphaFoldDB" id="A0AA35S5F3"/>
<dbReference type="Gene3D" id="3.40.50.300">
    <property type="entry name" value="P-loop containing nucleotide triphosphate hydrolases"/>
    <property type="match status" value="1"/>
</dbReference>
<dbReference type="SUPFAM" id="SSF81383">
    <property type="entry name" value="F-box domain"/>
    <property type="match status" value="1"/>
</dbReference>
<dbReference type="InterPro" id="IPR001810">
    <property type="entry name" value="F-box_dom"/>
</dbReference>
<evidence type="ECO:0000259" key="1">
    <source>
        <dbReference type="PROSITE" id="PS50181"/>
    </source>
</evidence>
<name>A0AA35S5F3_GEOBA</name>
<evidence type="ECO:0000313" key="2">
    <source>
        <dbReference type="EMBL" id="CAI8022502.1"/>
    </source>
</evidence>
<organism evidence="2 3">
    <name type="scientific">Geodia barretti</name>
    <name type="common">Barrett's horny sponge</name>
    <dbReference type="NCBI Taxonomy" id="519541"/>
    <lineage>
        <taxon>Eukaryota</taxon>
        <taxon>Metazoa</taxon>
        <taxon>Porifera</taxon>
        <taxon>Demospongiae</taxon>
        <taxon>Heteroscleromorpha</taxon>
        <taxon>Tetractinellida</taxon>
        <taxon>Astrophorina</taxon>
        <taxon>Geodiidae</taxon>
        <taxon>Geodia</taxon>
    </lineage>
</organism>
<dbReference type="Proteomes" id="UP001174909">
    <property type="component" value="Unassembled WGS sequence"/>
</dbReference>
<dbReference type="Pfam" id="PF12937">
    <property type="entry name" value="F-box-like"/>
    <property type="match status" value="1"/>
</dbReference>
<gene>
    <name evidence="2" type="ORF">GBAR_LOCUS13204</name>
</gene>
<sequence length="369" mass="40358">MATLIIPEAAESESFLHRLTPPPQPKALQRLLQESLSVLSHWYYDSHGGGDETGKVGDDGGEGIPLVQLSSSPAPRLHPTAESCLSSLRAGTASIATGGASPDFLNLPVGVHLHIFSFLDARSLCQLAQTCGYMHNLTPDPLLWTRLLERDVQCWNVIGHLSHPQVYHEVSSDLSPKQIYCRCLCHRDRRPRQSFAYPITGRLRSLFRKIQGHVPRLLMFGSGLESVPLVRSMLWEADSPYHPIGLSPGKDGVGSGVCIQHRDTAVNLITLYTSTRAEREAANAGQRARVNKLMSAVSSGQTDREGEREGELTPALQQLCRESDAAILVVDAGHFNEDTVKRGLPDATVSALCQHPPDHTPPRVVMPTK</sequence>
<protein>
    <submittedName>
        <fullName evidence="2">F-box only protein 4</fullName>
    </submittedName>
</protein>
<dbReference type="PANTHER" id="PTHR16008">
    <property type="entry name" value="F-BOX ONLY PROTEIN 4"/>
    <property type="match status" value="1"/>
</dbReference>